<sequence>MDRLPTELLLTIGRHTQQDRCPQSTIYSLSLCCRRFHNIFSPLMYSYISSDTFSEKFIYFIIRIWREPELARQVHRLDLCWSQCDQHDPLEVDQEMDCFIDAALNEIFSAKERKQRKEWKLHLRGEEGLCAEAWLGLLLVRLPNLRMIQFEHEVTELISDLLLKAVMRQQPFQHGVPFPHLQEVRACVAWGASWIDSDFLTPFFQFPAVRRLYGTAIGEKRPDNSLKKLIHRVPCPVREIVIEEGYWCRGMLDWLALCTDLERISIGVEIQADEYEIEEDEAFNAATFRVAILPFAKTLRSLRIWYGDSYNDQLEETEAVETPFGSLRAFTALQQLTFRHDHLIRLSCDGATHRDSEPLSDSLPQSLVSLEITDIVIDSHIELKSELSKLLLSRSSFPHLRQIRLCITNEDEDELDHMFNGLKLEYQTARIKLIIGQIPIFE</sequence>
<gene>
    <name evidence="2" type="ORF">PSALAMII_LOCUS6599</name>
</gene>
<feature type="domain" description="Leucine-rich repeat" evidence="1">
    <location>
        <begin position="192"/>
        <end position="408"/>
    </location>
</feature>
<protein>
    <recommendedName>
        <fullName evidence="1">Leucine-rich repeat domain-containing protein</fullName>
    </recommendedName>
</protein>
<accession>A0A9W4NMP6</accession>
<evidence type="ECO:0000259" key="1">
    <source>
        <dbReference type="Pfam" id="PF24969"/>
    </source>
</evidence>
<name>A0A9W4NMP6_9EURO</name>
<organism evidence="2 3">
    <name type="scientific">Penicillium salamii</name>
    <dbReference type="NCBI Taxonomy" id="1612424"/>
    <lineage>
        <taxon>Eukaryota</taxon>
        <taxon>Fungi</taxon>
        <taxon>Dikarya</taxon>
        <taxon>Ascomycota</taxon>
        <taxon>Pezizomycotina</taxon>
        <taxon>Eurotiomycetes</taxon>
        <taxon>Eurotiomycetidae</taxon>
        <taxon>Eurotiales</taxon>
        <taxon>Aspergillaceae</taxon>
        <taxon>Penicillium</taxon>
    </lineage>
</organism>
<dbReference type="AlphaFoldDB" id="A0A9W4NMP6"/>
<evidence type="ECO:0000313" key="3">
    <source>
        <dbReference type="Proteomes" id="UP001152646"/>
    </source>
</evidence>
<dbReference type="EMBL" id="CAJVPA010000191">
    <property type="protein sequence ID" value="CAG8386272.1"/>
    <property type="molecule type" value="Genomic_DNA"/>
</dbReference>
<dbReference type="InterPro" id="IPR056867">
    <property type="entry name" value="LRR_15"/>
</dbReference>
<proteinExistence type="predicted"/>
<comment type="caution">
    <text evidence="2">The sequence shown here is derived from an EMBL/GenBank/DDBJ whole genome shotgun (WGS) entry which is preliminary data.</text>
</comment>
<reference evidence="2" key="1">
    <citation type="submission" date="2021-07" db="EMBL/GenBank/DDBJ databases">
        <authorList>
            <person name="Branca A.L. A."/>
        </authorList>
    </citation>
    <scope>NUCLEOTIDE SEQUENCE</scope>
</reference>
<dbReference type="Proteomes" id="UP001152646">
    <property type="component" value="Unassembled WGS sequence"/>
</dbReference>
<dbReference type="Pfam" id="PF24969">
    <property type="entry name" value="LRR_15"/>
    <property type="match status" value="1"/>
</dbReference>
<dbReference type="OrthoDB" id="2520703at2759"/>
<evidence type="ECO:0000313" key="2">
    <source>
        <dbReference type="EMBL" id="CAG8386272.1"/>
    </source>
</evidence>